<dbReference type="RefSeq" id="WP_222962222.1">
    <property type="nucleotide sequence ID" value="NZ_JAINZZ010000009.1"/>
</dbReference>
<feature type="compositionally biased region" description="Polar residues" evidence="1">
    <location>
        <begin position="24"/>
        <end position="33"/>
    </location>
</feature>
<name>A0ABS7Q4J1_9ACTN</name>
<feature type="region of interest" description="Disordered" evidence="1">
    <location>
        <begin position="1"/>
        <end position="45"/>
    </location>
</feature>
<reference evidence="2 3" key="1">
    <citation type="submission" date="2021-08" db="EMBL/GenBank/DDBJ databases">
        <title>WGS of actinomycetes from Thailand.</title>
        <authorList>
            <person name="Thawai C."/>
        </authorList>
    </citation>
    <scope>NUCLEOTIDE SEQUENCE [LARGE SCALE GENOMIC DNA]</scope>
    <source>
        <strain evidence="2 3">PLK6-54</strain>
    </source>
</reference>
<keyword evidence="3" id="KW-1185">Reference proteome</keyword>
<proteinExistence type="predicted"/>
<sequence>MTVRSSWLLDSGQTRQDTRLSPLGTFTPTSPLATRSGVIPGSADGTTRLSGFTATGTGMTVTVFPGRAVVQGSELQGAYPVALTEQVSLTVPDGDPQPRIDLIVLRVYDNLFDSKGLYEASVELIGGAAGPLPQPPPLPAGALALYQITVPAGASAGTKPIQWETALSGQRTATVAVGGILPVTSDTTPGAYPGQYRDAGGSLQRWDGTAWQPYPPVPQWQDWTPVWTTSTGSAPPSFGNAQLKCRYVQDGPTVHAKVDIQFGSSTVFGAGATYSDNWTFSLPVPAVAGVAGGGFAEMEANSAGSICIARLYVLDTHHWGLATSSGRVDGTAITTTGYVDSVTPWIWANQHTIRGTFSYEAAV</sequence>
<protein>
    <submittedName>
        <fullName evidence="2">Uncharacterized protein</fullName>
    </submittedName>
</protein>
<evidence type="ECO:0000256" key="1">
    <source>
        <dbReference type="SAM" id="MobiDB-lite"/>
    </source>
</evidence>
<dbReference type="Proteomes" id="UP000778578">
    <property type="component" value="Unassembled WGS sequence"/>
</dbReference>
<accession>A0ABS7Q4J1</accession>
<organism evidence="2 3">
    <name type="scientific">Actinacidiphila acidipaludis</name>
    <dbReference type="NCBI Taxonomy" id="2873382"/>
    <lineage>
        <taxon>Bacteria</taxon>
        <taxon>Bacillati</taxon>
        <taxon>Actinomycetota</taxon>
        <taxon>Actinomycetes</taxon>
        <taxon>Kitasatosporales</taxon>
        <taxon>Streptomycetaceae</taxon>
        <taxon>Actinacidiphila</taxon>
    </lineage>
</organism>
<evidence type="ECO:0000313" key="2">
    <source>
        <dbReference type="EMBL" id="MBY8878076.1"/>
    </source>
</evidence>
<comment type="caution">
    <text evidence="2">The sequence shown here is derived from an EMBL/GenBank/DDBJ whole genome shotgun (WGS) entry which is preliminary data.</text>
</comment>
<dbReference type="EMBL" id="JAINZZ010000009">
    <property type="protein sequence ID" value="MBY8878076.1"/>
    <property type="molecule type" value="Genomic_DNA"/>
</dbReference>
<evidence type="ECO:0000313" key="3">
    <source>
        <dbReference type="Proteomes" id="UP000778578"/>
    </source>
</evidence>
<gene>
    <name evidence="2" type="ORF">K7862_10585</name>
</gene>